<evidence type="ECO:0000313" key="2">
    <source>
        <dbReference type="EMBL" id="KZV25014.1"/>
    </source>
</evidence>
<accession>A0A2Z7AT26</accession>
<dbReference type="PANTHER" id="PTHR48045:SF21">
    <property type="entry name" value="UDP-GLYCOSYLTRANSFERASE 83A1"/>
    <property type="match status" value="1"/>
</dbReference>
<dbReference type="PANTHER" id="PTHR48045">
    <property type="entry name" value="UDP-GLYCOSYLTRANSFERASE 72B1"/>
    <property type="match status" value="1"/>
</dbReference>
<evidence type="ECO:0000256" key="1">
    <source>
        <dbReference type="ARBA" id="ARBA00022679"/>
    </source>
</evidence>
<dbReference type="CDD" id="cd03784">
    <property type="entry name" value="GT1_Gtf-like"/>
    <property type="match status" value="1"/>
</dbReference>
<proteinExistence type="predicted"/>
<evidence type="ECO:0000313" key="3">
    <source>
        <dbReference type="Proteomes" id="UP000250235"/>
    </source>
</evidence>
<evidence type="ECO:0008006" key="4">
    <source>
        <dbReference type="Google" id="ProtNLM"/>
    </source>
</evidence>
<dbReference type="Pfam" id="PF00201">
    <property type="entry name" value="UDPGT"/>
    <property type="match status" value="1"/>
</dbReference>
<dbReference type="InterPro" id="IPR002213">
    <property type="entry name" value="UDP_glucos_trans"/>
</dbReference>
<dbReference type="SUPFAM" id="SSF53756">
    <property type="entry name" value="UDP-Glycosyltransferase/glycogen phosphorylase"/>
    <property type="match status" value="1"/>
</dbReference>
<gene>
    <name evidence="2" type="ORF">F511_01984</name>
</gene>
<dbReference type="GO" id="GO:0008194">
    <property type="term" value="F:UDP-glycosyltransferase activity"/>
    <property type="evidence" value="ECO:0007669"/>
    <property type="project" value="InterPro"/>
</dbReference>
<dbReference type="Gene3D" id="3.40.50.2000">
    <property type="entry name" value="Glycogen Phosphorylase B"/>
    <property type="match status" value="3"/>
</dbReference>
<keyword evidence="1" id="KW-0808">Transferase</keyword>
<dbReference type="EMBL" id="KV012487">
    <property type="protein sequence ID" value="KZV25014.1"/>
    <property type="molecule type" value="Genomic_DNA"/>
</dbReference>
<sequence length="524" mass="57741">MQLSLYFYDFGCLSLQLLEETIVSQGHVIPLLELAAVLAKHGIQTTFVNMDIIHVHRGLARYLATEIETDDQRKSVSEDVKEVAKKMGIGSVAFLPAAAASLVLGFNIPSMIEDGIIDGEGTPRRHETIQFAPAMPNMVSSHFTWANTGSLSLQKALFNVMTENNEAIKSADWIICNSVHELEPGAFSLAPQVIPIGPLLEHGNSAGHFLKHDSTCLEWLDHQPLHSVIYAAFGSTTIFSTSQFQELALGLEITGRPFLWVTRAGNSTIPEGFLERISSRGRITDCAPQQRVLSHPSIACFLSHCGWNSTVESVSNGVPMLCWPYFADQFINMSYITDIWTVGLPFEHDDGGIIRKEEIKNKVDQVLGDEAFKQRALQLQKIIQASASEGGDSYKNLTNFVRWIKGKITSAWPAGIGMLLLPNVRGTEWERDGFVLALIFGGLRTVEVDQFLHNKNLCFEKYNVIGGLLKELVGGYFLSVDLLLRPRGLAALESLDRKPMEAEMSAAAREVVVGVGSESNRVAL</sequence>
<organism evidence="2 3">
    <name type="scientific">Dorcoceras hygrometricum</name>
    <dbReference type="NCBI Taxonomy" id="472368"/>
    <lineage>
        <taxon>Eukaryota</taxon>
        <taxon>Viridiplantae</taxon>
        <taxon>Streptophyta</taxon>
        <taxon>Embryophyta</taxon>
        <taxon>Tracheophyta</taxon>
        <taxon>Spermatophyta</taxon>
        <taxon>Magnoliopsida</taxon>
        <taxon>eudicotyledons</taxon>
        <taxon>Gunneridae</taxon>
        <taxon>Pentapetalae</taxon>
        <taxon>asterids</taxon>
        <taxon>lamiids</taxon>
        <taxon>Lamiales</taxon>
        <taxon>Gesneriaceae</taxon>
        <taxon>Didymocarpoideae</taxon>
        <taxon>Trichosporeae</taxon>
        <taxon>Loxocarpinae</taxon>
        <taxon>Dorcoceras</taxon>
    </lineage>
</organism>
<reference evidence="2 3" key="1">
    <citation type="journal article" date="2015" name="Proc. Natl. Acad. Sci. U.S.A.">
        <title>The resurrection genome of Boea hygrometrica: A blueprint for survival of dehydration.</title>
        <authorList>
            <person name="Xiao L."/>
            <person name="Yang G."/>
            <person name="Zhang L."/>
            <person name="Yang X."/>
            <person name="Zhao S."/>
            <person name="Ji Z."/>
            <person name="Zhou Q."/>
            <person name="Hu M."/>
            <person name="Wang Y."/>
            <person name="Chen M."/>
            <person name="Xu Y."/>
            <person name="Jin H."/>
            <person name="Xiao X."/>
            <person name="Hu G."/>
            <person name="Bao F."/>
            <person name="Hu Y."/>
            <person name="Wan P."/>
            <person name="Li L."/>
            <person name="Deng X."/>
            <person name="Kuang T."/>
            <person name="Xiang C."/>
            <person name="Zhu J.K."/>
            <person name="Oliver M.J."/>
            <person name="He Y."/>
        </authorList>
    </citation>
    <scope>NUCLEOTIDE SEQUENCE [LARGE SCALE GENOMIC DNA]</scope>
    <source>
        <strain evidence="3">cv. XS01</strain>
    </source>
</reference>
<dbReference type="Proteomes" id="UP000250235">
    <property type="component" value="Unassembled WGS sequence"/>
</dbReference>
<name>A0A2Z7AT26_9LAMI</name>
<dbReference type="AlphaFoldDB" id="A0A2Z7AT26"/>
<dbReference type="OrthoDB" id="5835829at2759"/>
<dbReference type="FunFam" id="3.40.50.2000:FF:000061">
    <property type="entry name" value="UDP-glycosyltransferase 83A1"/>
    <property type="match status" value="1"/>
</dbReference>
<keyword evidence="3" id="KW-1185">Reference proteome</keyword>
<protein>
    <recommendedName>
        <fullName evidence="4">Glycosyltransferase</fullName>
    </recommendedName>
</protein>